<proteinExistence type="predicted"/>
<accession>A0ACC0VZD3</accession>
<sequence length="501" mass="58207">MHDNTTSLLVKQDSCQRSEANDEARSVTLSDGELLEASEDEFVGYNEWAIQTLKVTVATDFVYEYLEGSYMRDRGVFIAEDIIPHAEVFSIPLDSMLTVKSLQENEVLQSIPFFQQLSLEREDDQLAIALLYEKFVQGTKSRWFKHIELLPKKYHNVLYFDQEDLSALEGSNLFFIAEQMEKKVKQDYVILKNSVLLDLFENITESINFDHFNEFFSFENYKWALSTIWSRFVSLRLDNAEALAEDVDGLAEKNTIMTRKDVNKQSFKAMVPVFDMLNHDPEVEMFHSFDMASQRFRLVSHQHWDAGSQIFINYGALSNQKLLSLYGFVVTGNPFDAVDIWFPMVEDTTNHFNQKEKLLCDTGIDHRTHSFELVADECNELLLIVARIQEIDCESSEEFEVLARKALNGEIVSLNNEQEALTRLIYTLEKLLEAYPTTIEEDDNLIEAWQNDFAKQDEQGIVHERMAVTVRRSDKHILSENIYMLKWKLLDFLQTSENSKK</sequence>
<organism evidence="1 2">
    <name type="scientific">Peronosclerospora sorghi</name>
    <dbReference type="NCBI Taxonomy" id="230839"/>
    <lineage>
        <taxon>Eukaryota</taxon>
        <taxon>Sar</taxon>
        <taxon>Stramenopiles</taxon>
        <taxon>Oomycota</taxon>
        <taxon>Peronosporomycetes</taxon>
        <taxon>Peronosporales</taxon>
        <taxon>Peronosporaceae</taxon>
        <taxon>Peronosclerospora</taxon>
    </lineage>
</organism>
<protein>
    <submittedName>
        <fullName evidence="1">Uncharacterized protein</fullName>
    </submittedName>
</protein>
<reference evidence="1 2" key="1">
    <citation type="journal article" date="2022" name="bioRxiv">
        <title>The genome of the oomycete Peronosclerospora sorghi, a cosmopolitan pathogen of maize and sorghum, is inflated with dispersed pseudogenes.</title>
        <authorList>
            <person name="Fletcher K."/>
            <person name="Martin F."/>
            <person name="Isakeit T."/>
            <person name="Cavanaugh K."/>
            <person name="Magill C."/>
            <person name="Michelmore R."/>
        </authorList>
    </citation>
    <scope>NUCLEOTIDE SEQUENCE [LARGE SCALE GENOMIC DNA]</scope>
    <source>
        <strain evidence="1">P6</strain>
    </source>
</reference>
<name>A0ACC0VZD3_9STRA</name>
<keyword evidence="2" id="KW-1185">Reference proteome</keyword>
<evidence type="ECO:0000313" key="1">
    <source>
        <dbReference type="EMBL" id="KAI9911285.1"/>
    </source>
</evidence>
<comment type="caution">
    <text evidence="1">The sequence shown here is derived from an EMBL/GenBank/DDBJ whole genome shotgun (WGS) entry which is preliminary data.</text>
</comment>
<dbReference type="EMBL" id="CM047584">
    <property type="protein sequence ID" value="KAI9911285.1"/>
    <property type="molecule type" value="Genomic_DNA"/>
</dbReference>
<dbReference type="Proteomes" id="UP001163321">
    <property type="component" value="Chromosome 5"/>
</dbReference>
<evidence type="ECO:0000313" key="2">
    <source>
        <dbReference type="Proteomes" id="UP001163321"/>
    </source>
</evidence>
<gene>
    <name evidence="1" type="ORF">PsorP6_008897</name>
</gene>